<dbReference type="PANTHER" id="PTHR10344">
    <property type="entry name" value="THYMIDYLATE KINASE"/>
    <property type="match status" value="1"/>
</dbReference>
<reference evidence="6 7" key="1">
    <citation type="submission" date="2020-07" db="EMBL/GenBank/DDBJ databases">
        <title>Sequencing the genomes of 1000 actinobacteria strains.</title>
        <authorList>
            <person name="Klenk H.-P."/>
        </authorList>
    </citation>
    <scope>NUCLEOTIDE SEQUENCE [LARGE SCALE GENOMIC DNA]</scope>
    <source>
        <strain evidence="6 7">DSM 45975</strain>
    </source>
</reference>
<dbReference type="Proteomes" id="UP000569329">
    <property type="component" value="Unassembled WGS sequence"/>
</dbReference>
<keyword evidence="7" id="KW-1185">Reference proteome</keyword>
<dbReference type="Gene3D" id="3.40.50.300">
    <property type="entry name" value="P-loop containing nucleotide triphosphate hydrolases"/>
    <property type="match status" value="1"/>
</dbReference>
<dbReference type="Pfam" id="PF02223">
    <property type="entry name" value="Thymidylate_kin"/>
    <property type="match status" value="1"/>
</dbReference>
<dbReference type="GO" id="GO:0006235">
    <property type="term" value="P:dTTP biosynthetic process"/>
    <property type="evidence" value="ECO:0007669"/>
    <property type="project" value="TreeGrafter"/>
</dbReference>
<gene>
    <name evidence="6" type="ORF">FHX42_001121</name>
</gene>
<dbReference type="RefSeq" id="WP_182543041.1">
    <property type="nucleotide sequence ID" value="NZ_JACGWZ010000001.1"/>
</dbReference>
<keyword evidence="3" id="KW-0547">Nucleotide-binding</keyword>
<comment type="caution">
    <text evidence="6">The sequence shown here is derived from an EMBL/GenBank/DDBJ whole genome shotgun (WGS) entry which is preliminary data.</text>
</comment>
<dbReference type="GO" id="GO:0004798">
    <property type="term" value="F:dTMP kinase activity"/>
    <property type="evidence" value="ECO:0007669"/>
    <property type="project" value="TreeGrafter"/>
</dbReference>
<dbReference type="GO" id="GO:0006233">
    <property type="term" value="P:dTDP biosynthetic process"/>
    <property type="evidence" value="ECO:0007669"/>
    <property type="project" value="TreeGrafter"/>
</dbReference>
<evidence type="ECO:0000256" key="4">
    <source>
        <dbReference type="ARBA" id="ARBA00022840"/>
    </source>
</evidence>
<sequence length="245" mass="27528">MDTDLILGPRRGWFITMEGVWGAGKTTNARRLAAHLSEQGFRATVLHDGVHDGVISELSTVLDKQPLRSREGDGGYEQPHHATVDVLLRQCREAYQHRELYAPMLAGHDVVISDRGAFSKLAYAITVLLEQHPHATQEALLERLHAISSPWWLAPDRAFFLDQPWQQARQRAIARNRGDQCQSSSRERLLFLPHYDAAYRFVVDSSPKRTMRVPVGQRGPDEVFTDIAASTAELLRVPTTARASS</sequence>
<evidence type="ECO:0000313" key="6">
    <source>
        <dbReference type="EMBL" id="MBA8823792.1"/>
    </source>
</evidence>
<keyword evidence="6" id="KW-0808">Transferase</keyword>
<protein>
    <recommendedName>
        <fullName evidence="2">Thymidylate kinase</fullName>
    </recommendedName>
</protein>
<keyword evidence="6" id="KW-0418">Kinase</keyword>
<accession>A0A839DP76</accession>
<dbReference type="PANTHER" id="PTHR10344:SF4">
    <property type="entry name" value="UMP-CMP KINASE 2, MITOCHONDRIAL"/>
    <property type="match status" value="1"/>
</dbReference>
<name>A0A839DP76_9PSEU</name>
<keyword evidence="4" id="KW-0067">ATP-binding</keyword>
<dbReference type="EMBL" id="JACGWZ010000001">
    <property type="protein sequence ID" value="MBA8823792.1"/>
    <property type="molecule type" value="Genomic_DNA"/>
</dbReference>
<proteinExistence type="inferred from homology"/>
<evidence type="ECO:0000256" key="3">
    <source>
        <dbReference type="ARBA" id="ARBA00022741"/>
    </source>
</evidence>
<dbReference type="InterPro" id="IPR027417">
    <property type="entry name" value="P-loop_NTPase"/>
</dbReference>
<dbReference type="InterPro" id="IPR039430">
    <property type="entry name" value="Thymidylate_kin-like_dom"/>
</dbReference>
<dbReference type="SUPFAM" id="SSF52540">
    <property type="entry name" value="P-loop containing nucleoside triphosphate hydrolases"/>
    <property type="match status" value="1"/>
</dbReference>
<feature type="domain" description="Thymidylate kinase-like" evidence="5">
    <location>
        <begin position="18"/>
        <end position="212"/>
    </location>
</feature>
<comment type="similarity">
    <text evidence="1">Belongs to the thymidylate kinase family.</text>
</comment>
<evidence type="ECO:0000256" key="1">
    <source>
        <dbReference type="ARBA" id="ARBA00009776"/>
    </source>
</evidence>
<evidence type="ECO:0000256" key="2">
    <source>
        <dbReference type="ARBA" id="ARBA00017144"/>
    </source>
</evidence>
<dbReference type="AlphaFoldDB" id="A0A839DP76"/>
<evidence type="ECO:0000313" key="7">
    <source>
        <dbReference type="Proteomes" id="UP000569329"/>
    </source>
</evidence>
<dbReference type="GO" id="GO:0005524">
    <property type="term" value="F:ATP binding"/>
    <property type="evidence" value="ECO:0007669"/>
    <property type="project" value="UniProtKB-KW"/>
</dbReference>
<organism evidence="6 7">
    <name type="scientific">Halosaccharopolyspora lacisalsi</name>
    <dbReference type="NCBI Taxonomy" id="1000566"/>
    <lineage>
        <taxon>Bacteria</taxon>
        <taxon>Bacillati</taxon>
        <taxon>Actinomycetota</taxon>
        <taxon>Actinomycetes</taxon>
        <taxon>Pseudonocardiales</taxon>
        <taxon>Pseudonocardiaceae</taxon>
        <taxon>Halosaccharopolyspora</taxon>
    </lineage>
</organism>
<evidence type="ECO:0000259" key="5">
    <source>
        <dbReference type="Pfam" id="PF02223"/>
    </source>
</evidence>
<dbReference type="GO" id="GO:0005737">
    <property type="term" value="C:cytoplasm"/>
    <property type="evidence" value="ECO:0007669"/>
    <property type="project" value="TreeGrafter"/>
</dbReference>
<dbReference type="GO" id="GO:0006227">
    <property type="term" value="P:dUDP biosynthetic process"/>
    <property type="evidence" value="ECO:0007669"/>
    <property type="project" value="TreeGrafter"/>
</dbReference>